<protein>
    <submittedName>
        <fullName evidence="25">Endoribonuclease dicer -like 3b</fullName>
    </submittedName>
</protein>
<evidence type="ECO:0000313" key="25">
    <source>
        <dbReference type="EMBL" id="OIT36535.1"/>
    </source>
</evidence>
<evidence type="ECO:0000256" key="10">
    <source>
        <dbReference type="ARBA" id="ARBA00022806"/>
    </source>
</evidence>
<keyword evidence="12" id="KW-0460">Magnesium</keyword>
<dbReference type="GO" id="GO:0005634">
    <property type="term" value="C:nucleus"/>
    <property type="evidence" value="ECO:0007669"/>
    <property type="project" value="UniProtKB-SubCell"/>
</dbReference>
<evidence type="ECO:0000256" key="14">
    <source>
        <dbReference type="ARBA" id="ARBA00023158"/>
    </source>
</evidence>
<keyword evidence="13 18" id="KW-0694">RNA-binding</keyword>
<dbReference type="CDD" id="cd18802">
    <property type="entry name" value="SF2_C_dicer"/>
    <property type="match status" value="1"/>
</dbReference>
<evidence type="ECO:0000256" key="12">
    <source>
        <dbReference type="ARBA" id="ARBA00022842"/>
    </source>
</evidence>
<dbReference type="SMR" id="A0A314L4W6"/>
<dbReference type="FunFam" id="2.170.260.10:FF:000004">
    <property type="entry name" value="Dicer-like 104"/>
    <property type="match status" value="1"/>
</dbReference>
<evidence type="ECO:0000256" key="6">
    <source>
        <dbReference type="ARBA" id="ARBA00022737"/>
    </source>
</evidence>
<evidence type="ECO:0000259" key="24">
    <source>
        <dbReference type="PROSITE" id="PS51327"/>
    </source>
</evidence>
<comment type="subcellular location">
    <subcellularLocation>
        <location evidence="3">Nucleus</location>
    </subcellularLocation>
</comment>
<dbReference type="PROSITE" id="PS00517">
    <property type="entry name" value="RNASE_3_1"/>
    <property type="match status" value="1"/>
</dbReference>
<keyword evidence="15" id="KW-0464">Manganese</keyword>
<dbReference type="FunFam" id="3.40.50.300:FF:000420">
    <property type="entry name" value="Endoribonuclease dicer-like 1"/>
    <property type="match status" value="1"/>
</dbReference>
<dbReference type="InterPro" id="IPR014720">
    <property type="entry name" value="dsRBD_dom"/>
</dbReference>
<evidence type="ECO:0000256" key="19">
    <source>
        <dbReference type="SAM" id="MobiDB-lite"/>
    </source>
</evidence>
<dbReference type="Pfam" id="PF02170">
    <property type="entry name" value="PAZ"/>
    <property type="match status" value="1"/>
</dbReference>
<evidence type="ECO:0000259" key="23">
    <source>
        <dbReference type="PROSITE" id="PS51194"/>
    </source>
</evidence>
<dbReference type="Pfam" id="PF00271">
    <property type="entry name" value="Helicase_C"/>
    <property type="match status" value="1"/>
</dbReference>
<dbReference type="InterPro" id="IPR005034">
    <property type="entry name" value="Dicer_dimerisation"/>
</dbReference>
<feature type="domain" description="DRBM" evidence="20">
    <location>
        <begin position="1540"/>
        <end position="1564"/>
    </location>
</feature>
<dbReference type="FunFam" id="3.30.160.380:FF:000001">
    <property type="entry name" value="Endoribonuclease dicer-like 1"/>
    <property type="match status" value="1"/>
</dbReference>
<gene>
    <name evidence="25" type="primary">DCL3B</name>
    <name evidence="25" type="ORF">A4A49_29656</name>
</gene>
<keyword evidence="5" id="KW-0479">Metal-binding</keyword>
<name>A0A314L4W6_NICAT</name>
<feature type="domain" description="RNase III" evidence="21">
    <location>
        <begin position="1118"/>
        <end position="1290"/>
    </location>
</feature>
<dbReference type="InterPro" id="IPR036085">
    <property type="entry name" value="PAZ_dom_sf"/>
</dbReference>
<comment type="cofactor">
    <cofactor evidence="1">
        <name>Mn(2+)</name>
        <dbReference type="ChEBI" id="CHEBI:29035"/>
    </cofactor>
</comment>
<dbReference type="FunFam" id="1.10.1520.10:FF:000008">
    <property type="entry name" value="Dicer-like 104"/>
    <property type="match status" value="1"/>
</dbReference>
<feature type="domain" description="PAZ" evidence="22">
    <location>
        <begin position="965"/>
        <end position="1093"/>
    </location>
</feature>
<dbReference type="PROSITE" id="PS50142">
    <property type="entry name" value="RNASE_3_2"/>
    <property type="match status" value="2"/>
</dbReference>
<feature type="domain" description="RNase III" evidence="21">
    <location>
        <begin position="1331"/>
        <end position="1472"/>
    </location>
</feature>
<dbReference type="PROSITE" id="PS50137">
    <property type="entry name" value="DS_RBD"/>
    <property type="match status" value="1"/>
</dbReference>
<dbReference type="InterPro" id="IPR001650">
    <property type="entry name" value="Helicase_C-like"/>
</dbReference>
<feature type="region of interest" description="Disordered" evidence="19">
    <location>
        <begin position="177"/>
        <end position="220"/>
    </location>
</feature>
<dbReference type="SUPFAM" id="SSF52540">
    <property type="entry name" value="P-loop containing nucleoside triphosphate hydrolases"/>
    <property type="match status" value="1"/>
</dbReference>
<keyword evidence="9" id="KW-0378">Hydrolase</keyword>
<comment type="caution">
    <text evidence="25">The sequence shown here is derived from an EMBL/GenBank/DDBJ whole genome shotgun (WGS) entry which is preliminary data.</text>
</comment>
<keyword evidence="7" id="KW-0547">Nucleotide-binding</keyword>
<evidence type="ECO:0000256" key="2">
    <source>
        <dbReference type="ARBA" id="ARBA00001946"/>
    </source>
</evidence>
<dbReference type="GO" id="GO:0003723">
    <property type="term" value="F:RNA binding"/>
    <property type="evidence" value="ECO:0007669"/>
    <property type="project" value="UniProtKB-UniRule"/>
</dbReference>
<dbReference type="FunFam" id="1.10.1520.10:FF:000004">
    <property type="entry name" value="Endoribonuclease dicer-like 1"/>
    <property type="match status" value="1"/>
</dbReference>
<dbReference type="SMART" id="SM00949">
    <property type="entry name" value="PAZ"/>
    <property type="match status" value="1"/>
</dbReference>
<keyword evidence="16" id="KW-0539">Nucleus</keyword>
<reference evidence="25" key="1">
    <citation type="submission" date="2016-11" db="EMBL/GenBank/DDBJ databases">
        <title>The genome of Nicotiana attenuata.</title>
        <authorList>
            <person name="Xu S."/>
            <person name="Brockmoeller T."/>
            <person name="Gaquerel E."/>
            <person name="Navarro A."/>
            <person name="Kuhl H."/>
            <person name="Gase K."/>
            <person name="Ling Z."/>
            <person name="Zhou W."/>
            <person name="Kreitzer C."/>
            <person name="Stanke M."/>
            <person name="Tang H."/>
            <person name="Lyons E."/>
            <person name="Pandey P."/>
            <person name="Pandey S.P."/>
            <person name="Timmermann B."/>
            <person name="Baldwin I.T."/>
        </authorList>
    </citation>
    <scope>NUCLEOTIDE SEQUENCE [LARGE SCALE GENOMIC DNA]</scope>
    <source>
        <strain evidence="25">UT</strain>
    </source>
</reference>
<dbReference type="Gramene" id="OIT36535">
    <property type="protein sequence ID" value="OIT36535"/>
    <property type="gene ID" value="A4A49_29656"/>
</dbReference>
<keyword evidence="6" id="KW-0677">Repeat</keyword>
<dbReference type="Gene3D" id="1.10.1520.10">
    <property type="entry name" value="Ribonuclease III domain"/>
    <property type="match status" value="2"/>
</dbReference>
<comment type="cofactor">
    <cofactor evidence="2">
        <name>Mg(2+)</name>
        <dbReference type="ChEBI" id="CHEBI:18420"/>
    </cofactor>
</comment>
<dbReference type="Pfam" id="PF00636">
    <property type="entry name" value="Ribonuclease_3"/>
    <property type="match status" value="2"/>
</dbReference>
<dbReference type="Gene3D" id="3.30.160.20">
    <property type="match status" value="1"/>
</dbReference>
<keyword evidence="11" id="KW-0067">ATP-binding</keyword>
<keyword evidence="8" id="KW-0255">Endonuclease</keyword>
<dbReference type="Pfam" id="PF03368">
    <property type="entry name" value="Dicer_dimer"/>
    <property type="match status" value="1"/>
</dbReference>
<evidence type="ECO:0000256" key="4">
    <source>
        <dbReference type="ARBA" id="ARBA00022722"/>
    </source>
</evidence>
<dbReference type="PROSITE" id="PS51194">
    <property type="entry name" value="HELICASE_CTER"/>
    <property type="match status" value="1"/>
</dbReference>
<dbReference type="GO" id="GO:0004386">
    <property type="term" value="F:helicase activity"/>
    <property type="evidence" value="ECO:0007669"/>
    <property type="project" value="UniProtKB-KW"/>
</dbReference>
<keyword evidence="14" id="KW-0943">RNA-mediated gene silencing</keyword>
<dbReference type="Proteomes" id="UP000187609">
    <property type="component" value="Unassembled WGS sequence"/>
</dbReference>
<dbReference type="InterPro" id="IPR036389">
    <property type="entry name" value="RNase_III_sf"/>
</dbReference>
<dbReference type="PROSITE" id="PS51327">
    <property type="entry name" value="DICER_DSRBF"/>
    <property type="match status" value="1"/>
</dbReference>
<feature type="domain" description="Helicase C-terminal" evidence="23">
    <location>
        <begin position="478"/>
        <end position="633"/>
    </location>
</feature>
<evidence type="ECO:0000259" key="21">
    <source>
        <dbReference type="PROSITE" id="PS50142"/>
    </source>
</evidence>
<evidence type="ECO:0000256" key="17">
    <source>
        <dbReference type="ARBA" id="ARBA00035116"/>
    </source>
</evidence>
<dbReference type="EMBL" id="MJEQ01000423">
    <property type="protein sequence ID" value="OIT36535.1"/>
    <property type="molecule type" value="Genomic_DNA"/>
</dbReference>
<sequence length="1739" mass="192426">MCHMMTDGDKYLYSLVGWSKILLNIPSRSGVSSSTDCEEQISELESLLDSQIYATEERVGLDEFVPSAKETCKFYDPIVSSTLEIKAKLEASWSKFDAALVDLQLSVSSQYKDTDDNYMKLRKRLSNFYAKILCCLENLGIICAYEGPRSFQAASVKAPKHMGTVVLPSSANGATHSGISAPSSSDLRPSSMVAASGAAPATDGAVIPRPPASDGPSSIAPSSAPGFSCVEATLQASSSYGEIVEHAPSDVSAGPVFPVKMPPRAPCSPPSCYPTGVPGHSCSSGVLISEIDTPQGNGEILLAPKVPIASNAMVLYSSDRGKERVHIEDACPISSRIGGGDMSFWMEDKLLNFGKFLGVSFQGKEDRVLELLREIEQQFYYDGAGRELGQGVKQNNLGDVVVYQRRGRAVTVCLENVPDDKEENEILRKSSLQQRYFLEEALSIIQESMPQDCESLLDVGYDSSATLSMGLISSKLHVLLEIFKSLRKATQVRCLVFVERIITAKVIERVMKKMTWFSDFTIAYLTGTNTSVDALTPKVQKETLECFRSGKVNLLFATDVVEEGIDVPHCSSVIRFDLPKTVRSYVQSRGRARQTESLYILMLERGNIKHREQMFDIIRSEYSVTDTAIKRDPDVCVVKPCLVKETNAYYVEATGASVTADSSVSLLNKYCEMLPGDKFFSPKPNFEYILSGDLYQCKLTLPTNAAFQTMVGPECRNIQLSRQLVCLDACKKLHQIGALNDHLLPLNEKPSKSDLHVQDKHVGAGTTKLKELHGTAHISALSGTWGYDPNGEVFQAYKMNFSCNIPEVNYSSFVLLLQSELDDDVGNVEVELFLVSKFVQSSVSHCGKLHLDAQQVAKAKLFQELFFNGVFGKLFVKSSGRRKFLLETDESLWEPSNMYLLLPLDPLDSSCEPCRIDWGGIESSVSVVTFLKRNAWLNAEQSETTRKNSLVDRTASFMVDLDQTDLIHFANMSVCRSKLTDMVVVAIHTGRIYSVLDAVANTSAESPFEVNSEATQSPFSSFADYFHKKYGIVLLYPGQPLLLLKQSHNAYNLLVDFQKEGVSCGTNSKDSKMVVQKPLNNVHMPPELLVGIDIRIDILKSFYLLPSLMHRLESLMLASELRKEITSHSGDLHISSSLILEALTSLRCNESFSMERLELLGDSVLKYAVSCHLFLKYPKKHEGQLSDQRSWAVSNSTLHKVGTSRHLQGYIRDGAFDPRRWTAPGQLSLRLCPCDHGVETSEVPLDKKFLTEDPKVVVGKHCDRGHRWMGSKTISDCVEALIGAYYVGGGFIAALKLMKWLGVEAELEPSLVEDAIKTAFLYSYTPKAKDIEDLELKLSYKFSVKGLLLEAITHATVLEVDVSYNYQRLEFLGDSVLDILITWYLYQKHKDIDPGELTDLRSASVNNDNFAYAAVKRELHVHLQHHSGYLESEISAFVKLVSDSCSLQGNKAPKVLGDLVESIAGAILIDTKLNLDEVWKIVKPLLSPIVTPDKLELPPLRELIELCDSLGYFLKDHCMVKGDTVHAELRLQLKDELLVAEGCGQTRKNAKGQAALKLLKDLEHKGISSKKKKQETSLVDVPYSLGTDGDICSQANNTCPAMAPCKKQKTILSNLETAKAQPSSACNSNKDIQAIGPINMKKGGPRQSLYELCKKLQWPMPSLESTERKSKSLTECGEGSDKRKVYNTFASQISLTIPDYGLIELTGDERADKKSSQDSAALLMLYELERRGKVIIGNQ</sequence>
<evidence type="ECO:0000256" key="9">
    <source>
        <dbReference type="ARBA" id="ARBA00022801"/>
    </source>
</evidence>
<feature type="compositionally biased region" description="Low complexity" evidence="19">
    <location>
        <begin position="180"/>
        <end position="205"/>
    </location>
</feature>
<dbReference type="GO" id="GO:0005737">
    <property type="term" value="C:cytoplasm"/>
    <property type="evidence" value="ECO:0007669"/>
    <property type="project" value="TreeGrafter"/>
</dbReference>
<evidence type="ECO:0000256" key="15">
    <source>
        <dbReference type="ARBA" id="ARBA00023211"/>
    </source>
</evidence>
<dbReference type="SUPFAM" id="SSF101690">
    <property type="entry name" value="PAZ domain"/>
    <property type="match status" value="1"/>
</dbReference>
<proteinExistence type="inferred from homology"/>
<keyword evidence="10" id="KW-0347">Helicase</keyword>
<evidence type="ECO:0000259" key="20">
    <source>
        <dbReference type="PROSITE" id="PS50137"/>
    </source>
</evidence>
<dbReference type="PANTHER" id="PTHR14950">
    <property type="entry name" value="DICER-RELATED"/>
    <property type="match status" value="1"/>
</dbReference>
<dbReference type="CDD" id="cd00593">
    <property type="entry name" value="RIBOc"/>
    <property type="match status" value="2"/>
</dbReference>
<evidence type="ECO:0000256" key="3">
    <source>
        <dbReference type="ARBA" id="ARBA00004123"/>
    </source>
</evidence>
<dbReference type="GO" id="GO:0046872">
    <property type="term" value="F:metal ion binding"/>
    <property type="evidence" value="ECO:0007669"/>
    <property type="project" value="UniProtKB-KW"/>
</dbReference>
<comment type="similarity">
    <text evidence="17">Belongs to the helicase family. Dicer subfamily.</text>
</comment>
<accession>A0A314L4W6</accession>
<evidence type="ECO:0000256" key="5">
    <source>
        <dbReference type="ARBA" id="ARBA00022723"/>
    </source>
</evidence>
<dbReference type="GO" id="GO:0004525">
    <property type="term" value="F:ribonuclease III activity"/>
    <property type="evidence" value="ECO:0007669"/>
    <property type="project" value="InterPro"/>
</dbReference>
<evidence type="ECO:0000256" key="1">
    <source>
        <dbReference type="ARBA" id="ARBA00001936"/>
    </source>
</evidence>
<dbReference type="GO" id="GO:0005524">
    <property type="term" value="F:ATP binding"/>
    <property type="evidence" value="ECO:0007669"/>
    <property type="project" value="UniProtKB-KW"/>
</dbReference>
<feature type="domain" description="Dicer dsRNA-binding fold" evidence="24">
    <location>
        <begin position="663"/>
        <end position="753"/>
    </location>
</feature>
<dbReference type="SMART" id="SM00535">
    <property type="entry name" value="RIBOc"/>
    <property type="match status" value="2"/>
</dbReference>
<evidence type="ECO:0000259" key="22">
    <source>
        <dbReference type="PROSITE" id="PS50821"/>
    </source>
</evidence>
<dbReference type="SUPFAM" id="SSF69065">
    <property type="entry name" value="RNase III domain-like"/>
    <property type="match status" value="2"/>
</dbReference>
<keyword evidence="26" id="KW-1185">Reference proteome</keyword>
<dbReference type="GO" id="GO:0010267">
    <property type="term" value="P:ta-siRNA processing"/>
    <property type="evidence" value="ECO:0007669"/>
    <property type="project" value="UniProtKB-ARBA"/>
</dbReference>
<evidence type="ECO:0000256" key="16">
    <source>
        <dbReference type="ARBA" id="ARBA00023242"/>
    </source>
</evidence>
<dbReference type="InterPro" id="IPR003100">
    <property type="entry name" value="PAZ_dom"/>
</dbReference>
<evidence type="ECO:0000256" key="13">
    <source>
        <dbReference type="ARBA" id="ARBA00022884"/>
    </source>
</evidence>
<evidence type="ECO:0000313" key="26">
    <source>
        <dbReference type="Proteomes" id="UP000187609"/>
    </source>
</evidence>
<dbReference type="PROSITE" id="PS50821">
    <property type="entry name" value="PAZ"/>
    <property type="match status" value="1"/>
</dbReference>
<evidence type="ECO:0000256" key="8">
    <source>
        <dbReference type="ARBA" id="ARBA00022759"/>
    </source>
</evidence>
<keyword evidence="4" id="KW-0540">Nuclease</keyword>
<evidence type="ECO:0000256" key="18">
    <source>
        <dbReference type="PROSITE-ProRule" id="PRU00657"/>
    </source>
</evidence>
<dbReference type="InterPro" id="IPR000999">
    <property type="entry name" value="RNase_III_dom"/>
</dbReference>
<evidence type="ECO:0000256" key="11">
    <source>
        <dbReference type="ARBA" id="ARBA00022840"/>
    </source>
</evidence>
<dbReference type="Gene3D" id="2.170.260.10">
    <property type="entry name" value="paz domain"/>
    <property type="match status" value="1"/>
</dbReference>
<dbReference type="InterPro" id="IPR027417">
    <property type="entry name" value="P-loop_NTPase"/>
</dbReference>
<evidence type="ECO:0000256" key="7">
    <source>
        <dbReference type="ARBA" id="ARBA00022741"/>
    </source>
</evidence>
<dbReference type="SMART" id="SM00490">
    <property type="entry name" value="HELICc"/>
    <property type="match status" value="1"/>
</dbReference>
<dbReference type="PANTHER" id="PTHR14950:SF46">
    <property type="entry name" value="ENDORIBONUCLEASE DICER HOMOLOG 3"/>
    <property type="match status" value="1"/>
</dbReference>
<dbReference type="Gene3D" id="3.30.160.380">
    <property type="entry name" value="Dicer dimerisation domain"/>
    <property type="match status" value="1"/>
</dbReference>
<organism evidence="25 26">
    <name type="scientific">Nicotiana attenuata</name>
    <name type="common">Coyote tobacco</name>
    <dbReference type="NCBI Taxonomy" id="49451"/>
    <lineage>
        <taxon>Eukaryota</taxon>
        <taxon>Viridiplantae</taxon>
        <taxon>Streptophyta</taxon>
        <taxon>Embryophyta</taxon>
        <taxon>Tracheophyta</taxon>
        <taxon>Spermatophyta</taxon>
        <taxon>Magnoliopsida</taxon>
        <taxon>eudicotyledons</taxon>
        <taxon>Gunneridae</taxon>
        <taxon>Pentapetalae</taxon>
        <taxon>asterids</taxon>
        <taxon>lamiids</taxon>
        <taxon>Solanales</taxon>
        <taxon>Solanaceae</taxon>
        <taxon>Nicotianoideae</taxon>
        <taxon>Nicotianeae</taxon>
        <taxon>Nicotiana</taxon>
    </lineage>
</organism>
<dbReference type="STRING" id="49451.A0A314L4W6"/>
<dbReference type="InterPro" id="IPR038248">
    <property type="entry name" value="Dicer_dimer_sf"/>
</dbReference>
<dbReference type="Gene3D" id="3.40.50.300">
    <property type="entry name" value="P-loop containing nucleotide triphosphate hydrolases"/>
    <property type="match status" value="1"/>
</dbReference>